<name>A0A0D7AHD2_9AGAR</name>
<dbReference type="InterPro" id="IPR000307">
    <property type="entry name" value="Ribosomal_bS16"/>
</dbReference>
<dbReference type="HAMAP" id="MF_00385">
    <property type="entry name" value="Ribosomal_bS16"/>
    <property type="match status" value="1"/>
</dbReference>
<dbReference type="SUPFAM" id="SSF54565">
    <property type="entry name" value="Ribosomal protein S16"/>
    <property type="match status" value="1"/>
</dbReference>
<dbReference type="Pfam" id="PF00886">
    <property type="entry name" value="Ribosomal_S16"/>
    <property type="match status" value="1"/>
</dbReference>
<evidence type="ECO:0000256" key="3">
    <source>
        <dbReference type="ARBA" id="ARBA00023274"/>
    </source>
</evidence>
<dbReference type="InterPro" id="IPR023803">
    <property type="entry name" value="Ribosomal_bS16_dom_sf"/>
</dbReference>
<evidence type="ECO:0000256" key="1">
    <source>
        <dbReference type="ARBA" id="ARBA00006668"/>
    </source>
</evidence>
<keyword evidence="2 4" id="KW-0689">Ribosomal protein</keyword>
<dbReference type="Gene3D" id="3.30.1320.10">
    <property type="match status" value="1"/>
</dbReference>
<dbReference type="GO" id="GO:0003735">
    <property type="term" value="F:structural constituent of ribosome"/>
    <property type="evidence" value="ECO:0007669"/>
    <property type="project" value="InterPro"/>
</dbReference>
<accession>A0A0D7AHD2</accession>
<evidence type="ECO:0000313" key="5">
    <source>
        <dbReference type="Proteomes" id="UP000054144"/>
    </source>
</evidence>
<dbReference type="PANTHER" id="PTHR12919:SF20">
    <property type="entry name" value="SMALL RIBOSOMAL SUBUNIT PROTEIN BS16M"/>
    <property type="match status" value="1"/>
</dbReference>
<gene>
    <name evidence="4" type="ORF">FISHEDRAFT_38971</name>
</gene>
<keyword evidence="3" id="KW-0687">Ribonucleoprotein</keyword>
<dbReference type="Proteomes" id="UP000054144">
    <property type="component" value="Unassembled WGS sequence"/>
</dbReference>
<comment type="similarity">
    <text evidence="1">Belongs to the bacterial ribosomal protein bS16 family.</text>
</comment>
<dbReference type="OrthoDB" id="407221at2759"/>
<dbReference type="EMBL" id="KN881675">
    <property type="protein sequence ID" value="KIY50564.1"/>
    <property type="molecule type" value="Genomic_DNA"/>
</dbReference>
<dbReference type="PANTHER" id="PTHR12919">
    <property type="entry name" value="30S RIBOSOMAL PROTEIN S16"/>
    <property type="match status" value="1"/>
</dbReference>
<evidence type="ECO:0000256" key="2">
    <source>
        <dbReference type="ARBA" id="ARBA00022980"/>
    </source>
</evidence>
<proteinExistence type="inferred from homology"/>
<organism evidence="4 5">
    <name type="scientific">Fistulina hepatica ATCC 64428</name>
    <dbReference type="NCBI Taxonomy" id="1128425"/>
    <lineage>
        <taxon>Eukaryota</taxon>
        <taxon>Fungi</taxon>
        <taxon>Dikarya</taxon>
        <taxon>Basidiomycota</taxon>
        <taxon>Agaricomycotina</taxon>
        <taxon>Agaricomycetes</taxon>
        <taxon>Agaricomycetidae</taxon>
        <taxon>Agaricales</taxon>
        <taxon>Fistulinaceae</taxon>
        <taxon>Fistulina</taxon>
    </lineage>
</organism>
<protein>
    <submittedName>
        <fullName evidence="4">Ribosomal protein S16</fullName>
    </submittedName>
</protein>
<evidence type="ECO:0000313" key="4">
    <source>
        <dbReference type="EMBL" id="KIY50564.1"/>
    </source>
</evidence>
<dbReference type="GO" id="GO:0005763">
    <property type="term" value="C:mitochondrial small ribosomal subunit"/>
    <property type="evidence" value="ECO:0007669"/>
    <property type="project" value="TreeGrafter"/>
</dbReference>
<dbReference type="AlphaFoldDB" id="A0A0D7AHD2"/>
<sequence>MPMRIRLSMQGNKNSKFFHIVAIPHTKRRDAKPTELLGIYDPRVKPGVEHRTVHWSVDRIRYWLSVGAVPSDRVVKLLEMVSSDFVLATS</sequence>
<keyword evidence="5" id="KW-1185">Reference proteome</keyword>
<reference evidence="4 5" key="1">
    <citation type="journal article" date="2015" name="Fungal Genet. Biol.">
        <title>Evolution of novel wood decay mechanisms in Agaricales revealed by the genome sequences of Fistulina hepatica and Cylindrobasidium torrendii.</title>
        <authorList>
            <person name="Floudas D."/>
            <person name="Held B.W."/>
            <person name="Riley R."/>
            <person name="Nagy L.G."/>
            <person name="Koehler G."/>
            <person name="Ransdell A.S."/>
            <person name="Younus H."/>
            <person name="Chow J."/>
            <person name="Chiniquy J."/>
            <person name="Lipzen A."/>
            <person name="Tritt A."/>
            <person name="Sun H."/>
            <person name="Haridas S."/>
            <person name="LaButti K."/>
            <person name="Ohm R.A."/>
            <person name="Kues U."/>
            <person name="Blanchette R.A."/>
            <person name="Grigoriev I.V."/>
            <person name="Minto R.E."/>
            <person name="Hibbett D.S."/>
        </authorList>
    </citation>
    <scope>NUCLEOTIDE SEQUENCE [LARGE SCALE GENOMIC DNA]</scope>
    <source>
        <strain evidence="4 5">ATCC 64428</strain>
    </source>
</reference>
<dbReference type="NCBIfam" id="TIGR00002">
    <property type="entry name" value="S16"/>
    <property type="match status" value="1"/>
</dbReference>
<dbReference type="GO" id="GO:0032543">
    <property type="term" value="P:mitochondrial translation"/>
    <property type="evidence" value="ECO:0007669"/>
    <property type="project" value="TreeGrafter"/>
</dbReference>